<reference evidence="2 3" key="1">
    <citation type="submission" date="2021-01" db="EMBL/GenBank/DDBJ databases">
        <title>Genomic Encyclopedia of Type Strains, Phase IV (KMG-IV): sequencing the most valuable type-strain genomes for metagenomic binning, comparative biology and taxonomic classification.</title>
        <authorList>
            <person name="Goeker M."/>
        </authorList>
    </citation>
    <scope>NUCLEOTIDE SEQUENCE [LARGE SCALE GENOMIC DNA]</scope>
    <source>
        <strain evidence="2 3">DSM 25540</strain>
    </source>
</reference>
<keyword evidence="1" id="KW-0472">Membrane</keyword>
<dbReference type="RefSeq" id="WP_239575358.1">
    <property type="nucleotide sequence ID" value="NZ_JAFBEC010000004.1"/>
</dbReference>
<feature type="transmembrane region" description="Helical" evidence="1">
    <location>
        <begin position="207"/>
        <end position="231"/>
    </location>
</feature>
<feature type="transmembrane region" description="Helical" evidence="1">
    <location>
        <begin position="238"/>
        <end position="261"/>
    </location>
</feature>
<protein>
    <recommendedName>
        <fullName evidence="4">DoxX family protein</fullName>
    </recommendedName>
</protein>
<feature type="transmembrane region" description="Helical" evidence="1">
    <location>
        <begin position="168"/>
        <end position="187"/>
    </location>
</feature>
<evidence type="ECO:0008006" key="4">
    <source>
        <dbReference type="Google" id="ProtNLM"/>
    </source>
</evidence>
<proteinExistence type="predicted"/>
<dbReference type="EMBL" id="JAFBEC010000004">
    <property type="protein sequence ID" value="MBM7632756.1"/>
    <property type="molecule type" value="Genomic_DNA"/>
</dbReference>
<evidence type="ECO:0000313" key="3">
    <source>
        <dbReference type="Proteomes" id="UP000741863"/>
    </source>
</evidence>
<name>A0ABS2PBN1_9BACL</name>
<keyword evidence="1" id="KW-1133">Transmembrane helix</keyword>
<keyword evidence="3" id="KW-1185">Reference proteome</keyword>
<evidence type="ECO:0000256" key="1">
    <source>
        <dbReference type="SAM" id="Phobius"/>
    </source>
</evidence>
<gene>
    <name evidence="2" type="ORF">JOD17_001850</name>
</gene>
<keyword evidence="1" id="KW-0812">Transmembrane</keyword>
<dbReference type="InterPro" id="IPR025695">
    <property type="entry name" value="DoxX-like"/>
</dbReference>
<dbReference type="Pfam" id="PF13781">
    <property type="entry name" value="DoxX_3"/>
    <property type="match status" value="1"/>
</dbReference>
<dbReference type="Gene3D" id="3.30.530.20">
    <property type="match status" value="1"/>
</dbReference>
<dbReference type="InterPro" id="IPR023393">
    <property type="entry name" value="START-like_dom_sf"/>
</dbReference>
<sequence>MGKPIYVELDINAPIDDVWETTQNPKLHERWDLRFSQIDYLPKEHEDDVQTFHYETRIGFGLRIHGIGESVGSAEKESGEKVSALKFSSDQPLSLIKEGRGYWKYEQKEKHTRFLTRYDYDTRFGKAGKLLDVVFRPLMGWATAWSFAALKQWLEFGKRPEDSIRQSLLHVLFCVTLALLWAYQGIIPKLLFPETGELDLIAATGMVSGFESMVVTAIGLGQLLLAVLFLLPITKRWLFLLSAIAVAILGIGALLTSPYLFALPFNPGALTIVTIGVSIAAWVNSKQLVLARHCKRKEER</sequence>
<evidence type="ECO:0000313" key="2">
    <source>
        <dbReference type="EMBL" id="MBM7632756.1"/>
    </source>
</evidence>
<feature type="transmembrane region" description="Helical" evidence="1">
    <location>
        <begin position="267"/>
        <end position="285"/>
    </location>
</feature>
<dbReference type="SUPFAM" id="SSF55961">
    <property type="entry name" value="Bet v1-like"/>
    <property type="match status" value="1"/>
</dbReference>
<accession>A0ABS2PBN1</accession>
<dbReference type="Proteomes" id="UP000741863">
    <property type="component" value="Unassembled WGS sequence"/>
</dbReference>
<comment type="caution">
    <text evidence="2">The sequence shown here is derived from an EMBL/GenBank/DDBJ whole genome shotgun (WGS) entry which is preliminary data.</text>
</comment>
<organism evidence="2 3">
    <name type="scientific">Geomicrobium sediminis</name>
    <dbReference type="NCBI Taxonomy" id="1347788"/>
    <lineage>
        <taxon>Bacteria</taxon>
        <taxon>Bacillati</taxon>
        <taxon>Bacillota</taxon>
        <taxon>Bacilli</taxon>
        <taxon>Bacillales</taxon>
        <taxon>Geomicrobium</taxon>
    </lineage>
</organism>